<evidence type="ECO:0000256" key="5">
    <source>
        <dbReference type="ARBA" id="ARBA00022692"/>
    </source>
</evidence>
<feature type="region of interest" description="Disordered" evidence="12">
    <location>
        <begin position="359"/>
        <end position="378"/>
    </location>
</feature>
<dbReference type="PANTHER" id="PTHR30069:SF49">
    <property type="entry name" value="OUTER MEMBRANE PROTEIN C"/>
    <property type="match status" value="1"/>
</dbReference>
<dbReference type="PROSITE" id="PS52016">
    <property type="entry name" value="TONB_DEPENDENT_REC_3"/>
    <property type="match status" value="1"/>
</dbReference>
<dbReference type="InterPro" id="IPR037066">
    <property type="entry name" value="Plug_dom_sf"/>
</dbReference>
<dbReference type="GO" id="GO:0015344">
    <property type="term" value="F:siderophore uptake transmembrane transporter activity"/>
    <property type="evidence" value="ECO:0007669"/>
    <property type="project" value="TreeGrafter"/>
</dbReference>
<feature type="compositionally biased region" description="Polar residues" evidence="12">
    <location>
        <begin position="365"/>
        <end position="378"/>
    </location>
</feature>
<organism evidence="16 17">
    <name type="scientific">Oryzisolibacter propanilivorax</name>
    <dbReference type="NCBI Taxonomy" id="1527607"/>
    <lineage>
        <taxon>Bacteria</taxon>
        <taxon>Pseudomonadati</taxon>
        <taxon>Pseudomonadota</taxon>
        <taxon>Betaproteobacteria</taxon>
        <taxon>Burkholderiales</taxon>
        <taxon>Comamonadaceae</taxon>
        <taxon>Oryzisolibacter</taxon>
    </lineage>
</organism>
<reference evidence="17" key="1">
    <citation type="submission" date="2016-10" db="EMBL/GenBank/DDBJ databases">
        <authorList>
            <person name="Varghese N."/>
            <person name="Submissions S."/>
        </authorList>
    </citation>
    <scope>NUCLEOTIDE SEQUENCE [LARGE SCALE GENOMIC DNA]</scope>
    <source>
        <strain evidence="17">EPL6</strain>
    </source>
</reference>
<evidence type="ECO:0000259" key="15">
    <source>
        <dbReference type="Pfam" id="PF07715"/>
    </source>
</evidence>
<dbReference type="InterPro" id="IPR012910">
    <property type="entry name" value="Plug_dom"/>
</dbReference>
<evidence type="ECO:0000256" key="8">
    <source>
        <dbReference type="ARBA" id="ARBA00023170"/>
    </source>
</evidence>
<evidence type="ECO:0000256" key="2">
    <source>
        <dbReference type="ARBA" id="ARBA00009810"/>
    </source>
</evidence>
<accession>A0A1G9QBE9</accession>
<evidence type="ECO:0000256" key="10">
    <source>
        <dbReference type="PROSITE-ProRule" id="PRU01360"/>
    </source>
</evidence>
<protein>
    <submittedName>
        <fullName evidence="16">Iron complex outermembrane recepter protein</fullName>
    </submittedName>
</protein>
<proteinExistence type="inferred from homology"/>
<evidence type="ECO:0000256" key="1">
    <source>
        <dbReference type="ARBA" id="ARBA00004571"/>
    </source>
</evidence>
<dbReference type="GO" id="GO:0044718">
    <property type="term" value="P:siderophore transmembrane transport"/>
    <property type="evidence" value="ECO:0007669"/>
    <property type="project" value="TreeGrafter"/>
</dbReference>
<evidence type="ECO:0000256" key="12">
    <source>
        <dbReference type="SAM" id="MobiDB-lite"/>
    </source>
</evidence>
<keyword evidence="7 10" id="KW-0472">Membrane</keyword>
<dbReference type="Gene3D" id="2.170.130.10">
    <property type="entry name" value="TonB-dependent receptor, plug domain"/>
    <property type="match status" value="1"/>
</dbReference>
<evidence type="ECO:0000256" key="9">
    <source>
        <dbReference type="ARBA" id="ARBA00023237"/>
    </source>
</evidence>
<dbReference type="Pfam" id="PF00593">
    <property type="entry name" value="TonB_dep_Rec_b-barrel"/>
    <property type="match status" value="1"/>
</dbReference>
<comment type="similarity">
    <text evidence="2 10 11">Belongs to the TonB-dependent receptor family.</text>
</comment>
<evidence type="ECO:0000256" key="13">
    <source>
        <dbReference type="SAM" id="SignalP"/>
    </source>
</evidence>
<keyword evidence="3 10" id="KW-0813">Transport</keyword>
<dbReference type="InterPro" id="IPR036942">
    <property type="entry name" value="Beta-barrel_TonB_sf"/>
</dbReference>
<dbReference type="PANTHER" id="PTHR30069">
    <property type="entry name" value="TONB-DEPENDENT OUTER MEMBRANE RECEPTOR"/>
    <property type="match status" value="1"/>
</dbReference>
<feature type="signal peptide" evidence="13">
    <location>
        <begin position="1"/>
        <end position="34"/>
    </location>
</feature>
<comment type="subcellular location">
    <subcellularLocation>
        <location evidence="1 10">Cell outer membrane</location>
        <topology evidence="1 10">Multi-pass membrane protein</topology>
    </subcellularLocation>
</comment>
<dbReference type="CDD" id="cd01347">
    <property type="entry name" value="ligand_gated_channel"/>
    <property type="match status" value="1"/>
</dbReference>
<dbReference type="InterPro" id="IPR039426">
    <property type="entry name" value="TonB-dep_rcpt-like"/>
</dbReference>
<dbReference type="Proteomes" id="UP000198552">
    <property type="component" value="Unassembled WGS sequence"/>
</dbReference>
<dbReference type="AlphaFoldDB" id="A0A1G9QBE9"/>
<evidence type="ECO:0000313" key="16">
    <source>
        <dbReference type="EMBL" id="SDM07767.1"/>
    </source>
</evidence>
<dbReference type="NCBIfam" id="TIGR01778">
    <property type="entry name" value="TonB-copper"/>
    <property type="match status" value="1"/>
</dbReference>
<dbReference type="Pfam" id="PF07715">
    <property type="entry name" value="Plug"/>
    <property type="match status" value="1"/>
</dbReference>
<sequence length="721" mass="77125">MAAARPAAARSRSALLTRSATALACALTCAGAIAAEAADAPGADGPTLRPVVVTAVHDHSSTQVVADPKQPRQPMPASDAADYLKTIPGFSAIRSGGSNSDPVLRGQFGSRLPLLTDGTQLLGACPGRMDAPSSYISPETFDTLIVTKGPQTVLWGPGASAGVVRFERERPDFTEAGVRLNASALVASHGRADQRADLVAGNERLYVRAAANHSRSDDYRDGHGRRVPSAWDKWNTDVALGLTPSADTLLELSAGAGDGEARYGGRGMDGTQFRRDSWGLKFDQRNLTPWFTRLQAQVYRNDADHVMDNYTLRPFTPGGGMSMPMASNVRRLTSGARVAATLQWQPDWQLDLGVDALRSPHEQRSGSPTSPYASQPWQRNARLDQQGVFAELAWQQTPDTRWVGGLRLDRARAWRYPLASSGHGHMDMSADGGMHGAMAQAMDMGGHGAMPMPMPAAGAERRTDGTLPSGFLRWERQLTPQGASVYAGIGHVQRAPDYWELISPSNSAAGAGNAFATLRPEKTTQLDLGAQWQDAQWRVWGAAYAGWVRDYILFDYAGMASNVRNVDARTAGFELGASRQLPAGWSAQGTLAYSWGRNASDGGALPQMPPLEARLGLDWSQGDWSAGALWRLVAAQKRSAPGQGNVVGRDLGNSAGFGVLSLHAGARVNGHLKLVAGVDNLLDKAYAEHLNLAGNAGFGYPGTARINEPGRTFWLRADVQF</sequence>
<keyword evidence="13" id="KW-0732">Signal</keyword>
<dbReference type="InterPro" id="IPR000531">
    <property type="entry name" value="Beta-barrel_TonB"/>
</dbReference>
<name>A0A1G9QBE9_9BURK</name>
<evidence type="ECO:0000313" key="17">
    <source>
        <dbReference type="Proteomes" id="UP000198552"/>
    </source>
</evidence>
<keyword evidence="5 10" id="KW-0812">Transmembrane</keyword>
<dbReference type="GO" id="GO:0009279">
    <property type="term" value="C:cell outer membrane"/>
    <property type="evidence" value="ECO:0007669"/>
    <property type="project" value="UniProtKB-SubCell"/>
</dbReference>
<dbReference type="SUPFAM" id="SSF56935">
    <property type="entry name" value="Porins"/>
    <property type="match status" value="1"/>
</dbReference>
<feature type="chain" id="PRO_5011455819" evidence="13">
    <location>
        <begin position="35"/>
        <end position="721"/>
    </location>
</feature>
<evidence type="ECO:0000256" key="11">
    <source>
        <dbReference type="RuleBase" id="RU003357"/>
    </source>
</evidence>
<evidence type="ECO:0000259" key="14">
    <source>
        <dbReference type="Pfam" id="PF00593"/>
    </source>
</evidence>
<feature type="domain" description="TonB-dependent receptor-like beta-barrel" evidence="14">
    <location>
        <begin position="213"/>
        <end position="681"/>
    </location>
</feature>
<keyword evidence="4 10" id="KW-1134">Transmembrane beta strand</keyword>
<dbReference type="EMBL" id="FNHP01000002">
    <property type="protein sequence ID" value="SDM07767.1"/>
    <property type="molecule type" value="Genomic_DNA"/>
</dbReference>
<feature type="domain" description="TonB-dependent receptor plug" evidence="15">
    <location>
        <begin position="67"/>
        <end position="163"/>
    </location>
</feature>
<evidence type="ECO:0000256" key="4">
    <source>
        <dbReference type="ARBA" id="ARBA00022452"/>
    </source>
</evidence>
<evidence type="ECO:0000256" key="6">
    <source>
        <dbReference type="ARBA" id="ARBA00023077"/>
    </source>
</evidence>
<keyword evidence="9 10" id="KW-0998">Cell outer membrane</keyword>
<dbReference type="Gene3D" id="2.40.170.20">
    <property type="entry name" value="TonB-dependent receptor, beta-barrel domain"/>
    <property type="match status" value="1"/>
</dbReference>
<dbReference type="STRING" id="1527607.SAMN05428957_102161"/>
<gene>
    <name evidence="16" type="ORF">SAMN05428957_102161</name>
</gene>
<evidence type="ECO:0000256" key="7">
    <source>
        <dbReference type="ARBA" id="ARBA00023136"/>
    </source>
</evidence>
<keyword evidence="17" id="KW-1185">Reference proteome</keyword>
<evidence type="ECO:0000256" key="3">
    <source>
        <dbReference type="ARBA" id="ARBA00022448"/>
    </source>
</evidence>
<keyword evidence="8" id="KW-0675">Receptor</keyword>
<keyword evidence="6 11" id="KW-0798">TonB box</keyword>
<dbReference type="InterPro" id="IPR010100">
    <property type="entry name" value="TonB-dep_Cu_rcpt"/>
</dbReference>